<proteinExistence type="predicted"/>
<accession>A0A2M9FWU8</accession>
<name>A0A2M9FWU8_9PROT</name>
<dbReference type="Gene3D" id="2.160.20.80">
    <property type="entry name" value="E3 ubiquitin-protein ligase SopA"/>
    <property type="match status" value="1"/>
</dbReference>
<organism evidence="1 2">
    <name type="scientific">Minwuia thermotolerans</name>
    <dbReference type="NCBI Taxonomy" id="2056226"/>
    <lineage>
        <taxon>Bacteria</taxon>
        <taxon>Pseudomonadati</taxon>
        <taxon>Pseudomonadota</taxon>
        <taxon>Alphaproteobacteria</taxon>
        <taxon>Minwuiales</taxon>
        <taxon>Minwuiaceae</taxon>
        <taxon>Minwuia</taxon>
    </lineage>
</organism>
<evidence type="ECO:0008006" key="3">
    <source>
        <dbReference type="Google" id="ProtNLM"/>
    </source>
</evidence>
<dbReference type="Pfam" id="PF00805">
    <property type="entry name" value="Pentapeptide"/>
    <property type="match status" value="1"/>
</dbReference>
<keyword evidence="2" id="KW-1185">Reference proteome</keyword>
<dbReference type="InterPro" id="IPR001646">
    <property type="entry name" value="5peptide_repeat"/>
</dbReference>
<dbReference type="Proteomes" id="UP000229498">
    <property type="component" value="Unassembled WGS sequence"/>
</dbReference>
<protein>
    <recommendedName>
        <fullName evidence="3">Pentapeptide repeat-containing protein</fullName>
    </recommendedName>
</protein>
<evidence type="ECO:0000313" key="2">
    <source>
        <dbReference type="Proteomes" id="UP000229498"/>
    </source>
</evidence>
<dbReference type="SUPFAM" id="SSF141571">
    <property type="entry name" value="Pentapeptide repeat-like"/>
    <property type="match status" value="1"/>
</dbReference>
<gene>
    <name evidence="1" type="ORF">CVT23_19535</name>
</gene>
<sequence>MMNEWDVFSLIVDKLMMRDFRRSPSVNPTSRNDFLGRLAVMQSKRSEGVAGETTFVDLIQKVFKTDLRILYGEDLRRRIDELFEDMRSSSTLTRTTGGDGWIFSHNSLREFMVSRTYISSLVHERILNDDVPVSPVMRTFVASMPDERFDAAITKFGALWQQRRSIANAGTYLALCWDAIVARNAFLNAGIESESDEQHARNLLLDGVTIKSIDFSATIFGGRLNVNGAGSEFSECVFENLVLDGSNISERVFDSVIFRQVDFSNCNLNSSFFFECEFFDCKFAGAQCIDVELQSTIRIHRGAKTTKHLEGEEIIGFFAFEGAKTNRVSDYLRLMHHPRFSIIDKILQKLSEQRNCQLRGLTQRGEAQLDPPFARDFVEMMSQNDWIGSRQDMVGLTADGRKVVSRFLDSLELDQQIVEFMDKH</sequence>
<comment type="caution">
    <text evidence="1">The sequence shown here is derived from an EMBL/GenBank/DDBJ whole genome shotgun (WGS) entry which is preliminary data.</text>
</comment>
<dbReference type="AlphaFoldDB" id="A0A2M9FWU8"/>
<evidence type="ECO:0000313" key="1">
    <source>
        <dbReference type="EMBL" id="PJK27932.1"/>
    </source>
</evidence>
<reference evidence="1 2" key="1">
    <citation type="submission" date="2017-11" db="EMBL/GenBank/DDBJ databases">
        <title>Draft genome sequence of Rhizobiales bacterium SY3-13.</title>
        <authorList>
            <person name="Sun C."/>
        </authorList>
    </citation>
    <scope>NUCLEOTIDE SEQUENCE [LARGE SCALE GENOMIC DNA]</scope>
    <source>
        <strain evidence="1 2">SY3-13</strain>
    </source>
</reference>
<dbReference type="RefSeq" id="WP_109794888.1">
    <property type="nucleotide sequence ID" value="NZ_PHIG01000052.1"/>
</dbReference>
<dbReference type="EMBL" id="PHIG01000052">
    <property type="protein sequence ID" value="PJK27932.1"/>
    <property type="molecule type" value="Genomic_DNA"/>
</dbReference>